<evidence type="ECO:0000313" key="3">
    <source>
        <dbReference type="Proteomes" id="UP000037035"/>
    </source>
</evidence>
<comment type="caution">
    <text evidence="2">The sequence shown here is derived from an EMBL/GenBank/DDBJ whole genome shotgun (WGS) entry which is preliminary data.</text>
</comment>
<feature type="non-terminal residue" evidence="2">
    <location>
        <position position="1"/>
    </location>
</feature>
<accession>A0A0L6UMZ2</accession>
<dbReference type="EMBL" id="LAVV01009857">
    <property type="protein sequence ID" value="KNZ49881.1"/>
    <property type="molecule type" value="Genomic_DNA"/>
</dbReference>
<protein>
    <submittedName>
        <fullName evidence="2">Uncharacterized protein</fullName>
    </submittedName>
</protein>
<dbReference type="VEuPathDB" id="FungiDB:VP01_4720g1"/>
<dbReference type="OrthoDB" id="10525731at2759"/>
<keyword evidence="3" id="KW-1185">Reference proteome</keyword>
<dbReference type="AlphaFoldDB" id="A0A0L6UMZ2"/>
<dbReference type="Proteomes" id="UP000037035">
    <property type="component" value="Unassembled WGS sequence"/>
</dbReference>
<evidence type="ECO:0000313" key="2">
    <source>
        <dbReference type="EMBL" id="KNZ49881.1"/>
    </source>
</evidence>
<feature type="compositionally biased region" description="Low complexity" evidence="1">
    <location>
        <begin position="111"/>
        <end position="120"/>
    </location>
</feature>
<reference evidence="2 3" key="1">
    <citation type="submission" date="2015-08" db="EMBL/GenBank/DDBJ databases">
        <title>Next Generation Sequencing and Analysis of the Genome of Puccinia sorghi L Schw, the Causal Agent of Maize Common Rust.</title>
        <authorList>
            <person name="Rochi L."/>
            <person name="Burguener G."/>
            <person name="Darino M."/>
            <person name="Turjanski A."/>
            <person name="Kreff E."/>
            <person name="Dieguez M.J."/>
            <person name="Sacco F."/>
        </authorList>
    </citation>
    <scope>NUCLEOTIDE SEQUENCE [LARGE SCALE GENOMIC DNA]</scope>
    <source>
        <strain evidence="2 3">RO10H11247</strain>
    </source>
</reference>
<proteinExistence type="predicted"/>
<name>A0A0L6UMZ2_9BASI</name>
<evidence type="ECO:0000256" key="1">
    <source>
        <dbReference type="SAM" id="MobiDB-lite"/>
    </source>
</evidence>
<organism evidence="2 3">
    <name type="scientific">Puccinia sorghi</name>
    <dbReference type="NCBI Taxonomy" id="27349"/>
    <lineage>
        <taxon>Eukaryota</taxon>
        <taxon>Fungi</taxon>
        <taxon>Dikarya</taxon>
        <taxon>Basidiomycota</taxon>
        <taxon>Pucciniomycotina</taxon>
        <taxon>Pucciniomycetes</taxon>
        <taxon>Pucciniales</taxon>
        <taxon>Pucciniaceae</taxon>
        <taxon>Puccinia</taxon>
    </lineage>
</organism>
<sequence>EENQNTAPQRISARWRSVYMENIIRCIGVAAKQRARGPQKKILVAGLLDRSSFQAPTVDKAAEKSVPNCFPWDAFSSEYLAEVGEFQADHLKSEAMGLDIMSEEMVRKSGANANAPALNNHPPPGDSRSAAGPSSERLRITSPSGGEVPISD</sequence>
<gene>
    <name evidence="2" type="ORF">VP01_4720g1</name>
</gene>
<feature type="region of interest" description="Disordered" evidence="1">
    <location>
        <begin position="108"/>
        <end position="152"/>
    </location>
</feature>